<organism evidence="5 6">
    <name type="scientific">Ciceribacter selenitireducens ATCC BAA-1503</name>
    <dbReference type="NCBI Taxonomy" id="1336235"/>
    <lineage>
        <taxon>Bacteria</taxon>
        <taxon>Pseudomonadati</taxon>
        <taxon>Pseudomonadota</taxon>
        <taxon>Alphaproteobacteria</taxon>
        <taxon>Hyphomicrobiales</taxon>
        <taxon>Rhizobiaceae</taxon>
        <taxon>Ciceribacter</taxon>
    </lineage>
</organism>
<comment type="similarity">
    <text evidence="1">Belongs to the SMP-30/CGR1 family.</text>
</comment>
<dbReference type="PANTHER" id="PTHR10907:SF47">
    <property type="entry name" value="REGUCALCIN"/>
    <property type="match status" value="1"/>
</dbReference>
<evidence type="ECO:0000313" key="6">
    <source>
        <dbReference type="Proteomes" id="UP000254764"/>
    </source>
</evidence>
<dbReference type="GO" id="GO:0005509">
    <property type="term" value="F:calcium ion binding"/>
    <property type="evidence" value="ECO:0007669"/>
    <property type="project" value="TreeGrafter"/>
</dbReference>
<dbReference type="EMBL" id="UEYP01000010">
    <property type="protein sequence ID" value="SSC64325.1"/>
    <property type="molecule type" value="Genomic_DNA"/>
</dbReference>
<keyword evidence="3" id="KW-0479">Metal-binding</keyword>
<dbReference type="InterPro" id="IPR005511">
    <property type="entry name" value="SMP-30"/>
</dbReference>
<dbReference type="GO" id="GO:0004341">
    <property type="term" value="F:gluconolactonase activity"/>
    <property type="evidence" value="ECO:0007669"/>
    <property type="project" value="TreeGrafter"/>
</dbReference>
<dbReference type="PRINTS" id="PR01790">
    <property type="entry name" value="SMP30FAMILY"/>
</dbReference>
<feature type="binding site" evidence="3">
    <location>
        <position position="151"/>
    </location>
    <ligand>
        <name>a divalent metal cation</name>
        <dbReference type="ChEBI" id="CHEBI:60240"/>
    </ligand>
</feature>
<reference evidence="6" key="1">
    <citation type="submission" date="2018-07" db="EMBL/GenBank/DDBJ databases">
        <authorList>
            <person name="Peiro R."/>
            <person name="Begona"/>
            <person name="Cbmso G."/>
            <person name="Lopez M."/>
            <person name="Gonzalez S."/>
        </authorList>
    </citation>
    <scope>NUCLEOTIDE SEQUENCE [LARGE SCALE GENOMIC DNA]</scope>
</reference>
<keyword evidence="3" id="KW-0862">Zinc</keyword>
<dbReference type="Pfam" id="PF08450">
    <property type="entry name" value="SGL"/>
    <property type="match status" value="1"/>
</dbReference>
<gene>
    <name evidence="5" type="ORF">RHIZ70_33</name>
</gene>
<comment type="cofactor">
    <cofactor evidence="3">
        <name>Zn(2+)</name>
        <dbReference type="ChEBI" id="CHEBI:29105"/>
    </cofactor>
    <text evidence="3">Binds 1 divalent metal cation per subunit.</text>
</comment>
<sequence>MTSHHPFVGKVLDETKLALGEGPLYDPELDCLWWFDILGQSLRQRHFDTGAVTTQDLPFMGSVIARIDGHRHLVASDRGLFLREVGSGAFSPYCELEPSSLGNRSNDGRVHPSGTLWIGTMGKDAATGAGAIYHVAGQTVTRLFDKVSIPNSICFSPDGATAYFVDSKVNTLMRVPLDAATGLPTGDASLFIDGRDQPGVFDGSVCDATGDIWNARWGGGGVDRYDPQGRHLARYDLPAERVTCPAFIGRNADRLIVTSCWEGLDDAGRAADPLAGATFELGATVEGRIEPAFKL</sequence>
<dbReference type="InterPro" id="IPR013658">
    <property type="entry name" value="SGL"/>
</dbReference>
<protein>
    <recommendedName>
        <fullName evidence="4">SMP-30/Gluconolactonase/LRE-like region domain-containing protein</fullName>
    </recommendedName>
</protein>
<dbReference type="InterPro" id="IPR011042">
    <property type="entry name" value="6-blade_b-propeller_TolB-like"/>
</dbReference>
<evidence type="ECO:0000259" key="4">
    <source>
        <dbReference type="Pfam" id="PF08450"/>
    </source>
</evidence>
<feature type="domain" description="SMP-30/Gluconolactonase/LRE-like region" evidence="4">
    <location>
        <begin position="19"/>
        <end position="260"/>
    </location>
</feature>
<feature type="active site" description="Proton donor/acceptor" evidence="2">
    <location>
        <position position="202"/>
    </location>
</feature>
<dbReference type="GO" id="GO:0019853">
    <property type="term" value="P:L-ascorbic acid biosynthetic process"/>
    <property type="evidence" value="ECO:0007669"/>
    <property type="project" value="TreeGrafter"/>
</dbReference>
<dbReference type="STRING" id="1336235.GCA_000518785_02542"/>
<accession>A0A376A952</accession>
<evidence type="ECO:0000256" key="3">
    <source>
        <dbReference type="PIRSR" id="PIRSR605511-2"/>
    </source>
</evidence>
<proteinExistence type="inferred from homology"/>
<dbReference type="AlphaFoldDB" id="A0A376A952"/>
<feature type="binding site" evidence="3">
    <location>
        <position position="124"/>
    </location>
    <ligand>
        <name>substrate</name>
    </ligand>
</feature>
<dbReference type="Proteomes" id="UP000254764">
    <property type="component" value="Unassembled WGS sequence"/>
</dbReference>
<feature type="binding site" evidence="3">
    <location>
        <position position="106"/>
    </location>
    <ligand>
        <name>substrate</name>
    </ligand>
</feature>
<dbReference type="RefSeq" id="WP_115671508.1">
    <property type="nucleotide sequence ID" value="NZ_UEYP01000010.1"/>
</dbReference>
<feature type="binding site" evidence="3">
    <location>
        <position position="104"/>
    </location>
    <ligand>
        <name>substrate</name>
    </ligand>
</feature>
<evidence type="ECO:0000313" key="5">
    <source>
        <dbReference type="EMBL" id="SSC64325.1"/>
    </source>
</evidence>
<evidence type="ECO:0000256" key="1">
    <source>
        <dbReference type="ARBA" id="ARBA00008853"/>
    </source>
</evidence>
<feature type="binding site" evidence="3">
    <location>
        <position position="21"/>
    </location>
    <ligand>
        <name>a divalent metal cation</name>
        <dbReference type="ChEBI" id="CHEBI:60240"/>
    </ligand>
</feature>
<feature type="binding site" evidence="3">
    <location>
        <position position="202"/>
    </location>
    <ligand>
        <name>a divalent metal cation</name>
        <dbReference type="ChEBI" id="CHEBI:60240"/>
    </ligand>
</feature>
<dbReference type="PANTHER" id="PTHR10907">
    <property type="entry name" value="REGUCALCIN"/>
    <property type="match status" value="1"/>
</dbReference>
<name>A0A376A952_9HYPH</name>
<dbReference type="SUPFAM" id="SSF63829">
    <property type="entry name" value="Calcium-dependent phosphotriesterase"/>
    <property type="match status" value="1"/>
</dbReference>
<dbReference type="Gene3D" id="2.120.10.30">
    <property type="entry name" value="TolB, C-terminal domain"/>
    <property type="match status" value="1"/>
</dbReference>
<keyword evidence="6" id="KW-1185">Reference proteome</keyword>
<dbReference type="OrthoDB" id="2633250at2"/>
<evidence type="ECO:0000256" key="2">
    <source>
        <dbReference type="PIRSR" id="PIRSR605511-1"/>
    </source>
</evidence>